<keyword evidence="2 4" id="KW-0472">Membrane</keyword>
<dbReference type="PANTHER" id="PTHR30329">
    <property type="entry name" value="STATOR ELEMENT OF FLAGELLAR MOTOR COMPLEX"/>
    <property type="match status" value="1"/>
</dbReference>
<proteinExistence type="predicted"/>
<evidence type="ECO:0000256" key="6">
    <source>
        <dbReference type="SAM" id="SignalP"/>
    </source>
</evidence>
<feature type="region of interest" description="Disordered" evidence="5">
    <location>
        <begin position="204"/>
        <end position="241"/>
    </location>
</feature>
<dbReference type="EMBL" id="JBHLTL010000006">
    <property type="protein sequence ID" value="MFC0590150.1"/>
    <property type="molecule type" value="Genomic_DNA"/>
</dbReference>
<reference evidence="8 9" key="1">
    <citation type="submission" date="2024-09" db="EMBL/GenBank/DDBJ databases">
        <authorList>
            <person name="Sun Q."/>
            <person name="Mori K."/>
        </authorList>
    </citation>
    <scope>NUCLEOTIDE SEQUENCE [LARGE SCALE GENOMIC DNA]</scope>
    <source>
        <strain evidence="8 9">NCAIM B.02537</strain>
    </source>
</reference>
<keyword evidence="3" id="KW-0998">Cell outer membrane</keyword>
<dbReference type="Gene3D" id="3.30.1330.60">
    <property type="entry name" value="OmpA-like domain"/>
    <property type="match status" value="1"/>
</dbReference>
<evidence type="ECO:0000256" key="1">
    <source>
        <dbReference type="ARBA" id="ARBA00004442"/>
    </source>
</evidence>
<organism evidence="8 9">
    <name type="scientific">Novosphingobium aquiterrae</name>
    <dbReference type="NCBI Taxonomy" id="624388"/>
    <lineage>
        <taxon>Bacteria</taxon>
        <taxon>Pseudomonadati</taxon>
        <taxon>Pseudomonadota</taxon>
        <taxon>Alphaproteobacteria</taxon>
        <taxon>Sphingomonadales</taxon>
        <taxon>Sphingomonadaceae</taxon>
        <taxon>Novosphingobium</taxon>
    </lineage>
</organism>
<protein>
    <submittedName>
        <fullName evidence="8">OmpA family protein</fullName>
    </submittedName>
</protein>
<sequence length="241" mass="25068">MRTDAKLNKTALGALLAATTVAFPAAAQAQATATDLMGMSVSALKGEIGNRYDAALTLTRDGAIQGADTPRYLWALQAKAQCGIALGFLKSGTKDPVSIGKCVDAYTRMQEQPVVAPPPPPPPVDNPACRESIAGIVFFEWDSAVPPESAAPIIQAAAQNLKVCGWKGLIVTGHTDRSGSDTYNNALSTKRATAVAQMLGAQGADGGQLTVSGRGEGEPKVPTADGERNPQNRRVEITVQN</sequence>
<evidence type="ECO:0000256" key="2">
    <source>
        <dbReference type="ARBA" id="ARBA00023136"/>
    </source>
</evidence>
<dbReference type="CDD" id="cd07185">
    <property type="entry name" value="OmpA_C-like"/>
    <property type="match status" value="1"/>
</dbReference>
<dbReference type="InterPro" id="IPR036737">
    <property type="entry name" value="OmpA-like_sf"/>
</dbReference>
<feature type="chain" id="PRO_5047459672" evidence="6">
    <location>
        <begin position="30"/>
        <end position="241"/>
    </location>
</feature>
<gene>
    <name evidence="8" type="ORF">ACFFF7_12050</name>
</gene>
<dbReference type="Proteomes" id="UP001589943">
    <property type="component" value="Unassembled WGS sequence"/>
</dbReference>
<dbReference type="RefSeq" id="WP_379481597.1">
    <property type="nucleotide sequence ID" value="NZ_JBHLTL010000006.1"/>
</dbReference>
<dbReference type="SUPFAM" id="SSF103088">
    <property type="entry name" value="OmpA-like"/>
    <property type="match status" value="1"/>
</dbReference>
<evidence type="ECO:0000313" key="9">
    <source>
        <dbReference type="Proteomes" id="UP001589943"/>
    </source>
</evidence>
<dbReference type="Pfam" id="PF00691">
    <property type="entry name" value="OmpA"/>
    <property type="match status" value="1"/>
</dbReference>
<accession>A0ABV6PJZ3</accession>
<feature type="compositionally biased region" description="Basic and acidic residues" evidence="5">
    <location>
        <begin position="215"/>
        <end position="241"/>
    </location>
</feature>
<dbReference type="PANTHER" id="PTHR30329:SF21">
    <property type="entry name" value="LIPOPROTEIN YIAD-RELATED"/>
    <property type="match status" value="1"/>
</dbReference>
<comment type="caution">
    <text evidence="8">The sequence shown here is derived from an EMBL/GenBank/DDBJ whole genome shotgun (WGS) entry which is preliminary data.</text>
</comment>
<name>A0ABV6PJZ3_9SPHN</name>
<dbReference type="InterPro" id="IPR006665">
    <property type="entry name" value="OmpA-like"/>
</dbReference>
<dbReference type="PRINTS" id="PR01021">
    <property type="entry name" value="OMPADOMAIN"/>
</dbReference>
<evidence type="ECO:0000256" key="4">
    <source>
        <dbReference type="PROSITE-ProRule" id="PRU00473"/>
    </source>
</evidence>
<keyword evidence="9" id="KW-1185">Reference proteome</keyword>
<comment type="subcellular location">
    <subcellularLocation>
        <location evidence="1">Cell outer membrane</location>
    </subcellularLocation>
</comment>
<evidence type="ECO:0000256" key="3">
    <source>
        <dbReference type="ARBA" id="ARBA00023237"/>
    </source>
</evidence>
<evidence type="ECO:0000256" key="5">
    <source>
        <dbReference type="SAM" id="MobiDB-lite"/>
    </source>
</evidence>
<feature type="domain" description="OmpA-like" evidence="7">
    <location>
        <begin position="126"/>
        <end position="241"/>
    </location>
</feature>
<dbReference type="InterPro" id="IPR050330">
    <property type="entry name" value="Bact_OuterMem_StrucFunc"/>
</dbReference>
<dbReference type="PROSITE" id="PS51123">
    <property type="entry name" value="OMPA_2"/>
    <property type="match status" value="1"/>
</dbReference>
<evidence type="ECO:0000259" key="7">
    <source>
        <dbReference type="PROSITE" id="PS51123"/>
    </source>
</evidence>
<keyword evidence="6" id="KW-0732">Signal</keyword>
<evidence type="ECO:0000313" key="8">
    <source>
        <dbReference type="EMBL" id="MFC0590150.1"/>
    </source>
</evidence>
<dbReference type="InterPro" id="IPR006664">
    <property type="entry name" value="OMP_bac"/>
</dbReference>
<feature type="signal peptide" evidence="6">
    <location>
        <begin position="1"/>
        <end position="29"/>
    </location>
</feature>